<keyword evidence="3" id="KW-0520">NAD</keyword>
<dbReference type="Gene3D" id="3.40.50.720">
    <property type="entry name" value="NAD(P)-binding Rossmann-like Domain"/>
    <property type="match status" value="2"/>
</dbReference>
<dbReference type="CDD" id="cd05299">
    <property type="entry name" value="CtBP_dh"/>
    <property type="match status" value="1"/>
</dbReference>
<dbReference type="KEGG" id="plon:Pla110_35780"/>
<evidence type="ECO:0000256" key="1">
    <source>
        <dbReference type="ARBA" id="ARBA00005854"/>
    </source>
</evidence>
<keyword evidence="8" id="KW-1185">Reference proteome</keyword>
<evidence type="ECO:0000256" key="4">
    <source>
        <dbReference type="RuleBase" id="RU003719"/>
    </source>
</evidence>
<dbReference type="Pfam" id="PF00389">
    <property type="entry name" value="2-Hacid_dh"/>
    <property type="match status" value="1"/>
</dbReference>
<dbReference type="InterPro" id="IPR029753">
    <property type="entry name" value="D-isomer_DH_CS"/>
</dbReference>
<dbReference type="PANTHER" id="PTHR43761:SF1">
    <property type="entry name" value="D-ISOMER SPECIFIC 2-HYDROXYACID DEHYDROGENASE CATALYTIC DOMAIN-CONTAINING PROTEIN-RELATED"/>
    <property type="match status" value="1"/>
</dbReference>
<dbReference type="GO" id="GO:0003714">
    <property type="term" value="F:transcription corepressor activity"/>
    <property type="evidence" value="ECO:0007669"/>
    <property type="project" value="InterPro"/>
</dbReference>
<dbReference type="Pfam" id="PF02826">
    <property type="entry name" value="2-Hacid_dh_C"/>
    <property type="match status" value="1"/>
</dbReference>
<dbReference type="PROSITE" id="PS00671">
    <property type="entry name" value="D_2_HYDROXYACID_DH_3"/>
    <property type="match status" value="1"/>
</dbReference>
<sequence length="318" mass="35289">MKVLLTDRGWEDYENERKLLGEYGYELVTADATDEDSLAELAKDVQAIGTCWAQVTRKVIESAPDCKTVVRYGIGLDNIDVARATELGMVVTNVPDYCVIEVAEHTLGFILACNRRIVQLNSMMEAGKFERMLKPPIVRLSGQTLGLIGFGRIAQEVFTRAVGLGLKVIAHTPSGNNHGLDCEMVSLEELLKRSDYVSLHSPLTPETNHLIGSEELKKMKPTSFLLNTSRGGLVDTAALEQAIQEQEIAGAALDVFEQEPPDLSDPFWKEERLIVTPHAAFISEESLEDLRLRATRQIIQVLQGEKPDNVVNPDVYKK</sequence>
<comment type="similarity">
    <text evidence="1 4">Belongs to the D-isomer specific 2-hydroxyacid dehydrogenase family.</text>
</comment>
<gene>
    <name evidence="7" type="primary">hprA</name>
    <name evidence="7" type="ORF">Pla110_35780</name>
</gene>
<name>A0A518CRH2_9PLAN</name>
<organism evidence="7 8">
    <name type="scientific">Polystyrenella longa</name>
    <dbReference type="NCBI Taxonomy" id="2528007"/>
    <lineage>
        <taxon>Bacteria</taxon>
        <taxon>Pseudomonadati</taxon>
        <taxon>Planctomycetota</taxon>
        <taxon>Planctomycetia</taxon>
        <taxon>Planctomycetales</taxon>
        <taxon>Planctomycetaceae</taxon>
        <taxon>Polystyrenella</taxon>
    </lineage>
</organism>
<evidence type="ECO:0000259" key="5">
    <source>
        <dbReference type="Pfam" id="PF00389"/>
    </source>
</evidence>
<dbReference type="Proteomes" id="UP000317178">
    <property type="component" value="Chromosome"/>
</dbReference>
<dbReference type="EC" id="1.1.1.29" evidence="7"/>
<dbReference type="SUPFAM" id="SSF52283">
    <property type="entry name" value="Formate/glycerate dehydrogenase catalytic domain-like"/>
    <property type="match status" value="1"/>
</dbReference>
<dbReference type="SUPFAM" id="SSF51735">
    <property type="entry name" value="NAD(P)-binding Rossmann-fold domains"/>
    <property type="match status" value="1"/>
</dbReference>
<reference evidence="7 8" key="1">
    <citation type="submission" date="2019-02" db="EMBL/GenBank/DDBJ databases">
        <title>Deep-cultivation of Planctomycetes and their phenomic and genomic characterization uncovers novel biology.</title>
        <authorList>
            <person name="Wiegand S."/>
            <person name="Jogler M."/>
            <person name="Boedeker C."/>
            <person name="Pinto D."/>
            <person name="Vollmers J."/>
            <person name="Rivas-Marin E."/>
            <person name="Kohn T."/>
            <person name="Peeters S.H."/>
            <person name="Heuer A."/>
            <person name="Rast P."/>
            <person name="Oberbeckmann S."/>
            <person name="Bunk B."/>
            <person name="Jeske O."/>
            <person name="Meyerdierks A."/>
            <person name="Storesund J.E."/>
            <person name="Kallscheuer N."/>
            <person name="Luecker S."/>
            <person name="Lage O.M."/>
            <person name="Pohl T."/>
            <person name="Merkel B.J."/>
            <person name="Hornburger P."/>
            <person name="Mueller R.-W."/>
            <person name="Bruemmer F."/>
            <person name="Labrenz M."/>
            <person name="Spormann A.M."/>
            <person name="Op den Camp H."/>
            <person name="Overmann J."/>
            <person name="Amann R."/>
            <person name="Jetten M.S.M."/>
            <person name="Mascher T."/>
            <person name="Medema M.H."/>
            <person name="Devos D.P."/>
            <person name="Kaster A.-K."/>
            <person name="Ovreas L."/>
            <person name="Rohde M."/>
            <person name="Galperin M.Y."/>
            <person name="Jogler C."/>
        </authorList>
    </citation>
    <scope>NUCLEOTIDE SEQUENCE [LARGE SCALE GENOMIC DNA]</scope>
    <source>
        <strain evidence="7 8">Pla110</strain>
    </source>
</reference>
<dbReference type="FunFam" id="3.40.50.720:FF:000203">
    <property type="entry name" value="D-3-phosphoglycerate dehydrogenase (SerA)"/>
    <property type="match status" value="1"/>
</dbReference>
<protein>
    <submittedName>
        <fullName evidence="7">Glycerate dehydrogenase</fullName>
        <ecNumber evidence="7">1.1.1.29</ecNumber>
    </submittedName>
</protein>
<dbReference type="InterPro" id="IPR006139">
    <property type="entry name" value="D-isomer_2_OHA_DH_cat_dom"/>
</dbReference>
<dbReference type="AlphaFoldDB" id="A0A518CRH2"/>
<dbReference type="InterPro" id="IPR043322">
    <property type="entry name" value="CtBP"/>
</dbReference>
<dbReference type="EMBL" id="CP036281">
    <property type="protein sequence ID" value="QDU81827.1"/>
    <property type="molecule type" value="Genomic_DNA"/>
</dbReference>
<evidence type="ECO:0000256" key="3">
    <source>
        <dbReference type="ARBA" id="ARBA00023027"/>
    </source>
</evidence>
<dbReference type="PANTHER" id="PTHR43761">
    <property type="entry name" value="D-ISOMER SPECIFIC 2-HYDROXYACID DEHYDROGENASE FAMILY PROTEIN (AFU_ORTHOLOGUE AFUA_1G13630)"/>
    <property type="match status" value="1"/>
</dbReference>
<evidence type="ECO:0000259" key="6">
    <source>
        <dbReference type="Pfam" id="PF02826"/>
    </source>
</evidence>
<evidence type="ECO:0000256" key="2">
    <source>
        <dbReference type="ARBA" id="ARBA00023002"/>
    </source>
</evidence>
<accession>A0A518CRH2</accession>
<dbReference type="InterPro" id="IPR050418">
    <property type="entry name" value="D-iso_2-hydroxyacid_DH_PdxB"/>
</dbReference>
<dbReference type="InterPro" id="IPR036291">
    <property type="entry name" value="NAD(P)-bd_dom_sf"/>
</dbReference>
<dbReference type="GO" id="GO:0051287">
    <property type="term" value="F:NAD binding"/>
    <property type="evidence" value="ECO:0007669"/>
    <property type="project" value="InterPro"/>
</dbReference>
<dbReference type="InterPro" id="IPR006140">
    <property type="entry name" value="D-isomer_DH_NAD-bd"/>
</dbReference>
<feature type="domain" description="D-isomer specific 2-hydroxyacid dehydrogenase NAD-binding" evidence="6">
    <location>
        <begin position="108"/>
        <end position="280"/>
    </location>
</feature>
<evidence type="ECO:0000313" key="7">
    <source>
        <dbReference type="EMBL" id="QDU81827.1"/>
    </source>
</evidence>
<evidence type="ECO:0000313" key="8">
    <source>
        <dbReference type="Proteomes" id="UP000317178"/>
    </source>
</evidence>
<keyword evidence="2 4" id="KW-0560">Oxidoreductase</keyword>
<dbReference type="GO" id="GO:0008465">
    <property type="term" value="F:hydroxypyruvate reductase (NADH) activity"/>
    <property type="evidence" value="ECO:0007669"/>
    <property type="project" value="UniProtKB-EC"/>
</dbReference>
<feature type="domain" description="D-isomer specific 2-hydroxyacid dehydrogenase catalytic" evidence="5">
    <location>
        <begin position="14"/>
        <end position="312"/>
    </location>
</feature>
<proteinExistence type="inferred from homology"/>